<evidence type="ECO:0000313" key="2">
    <source>
        <dbReference type="Proteomes" id="UP000789920"/>
    </source>
</evidence>
<gene>
    <name evidence="1" type="ORF">RPERSI_LOCUS29532</name>
</gene>
<protein>
    <submittedName>
        <fullName evidence="1">35641_t:CDS:1</fullName>
    </submittedName>
</protein>
<reference evidence="1" key="1">
    <citation type="submission" date="2021-06" db="EMBL/GenBank/DDBJ databases">
        <authorList>
            <person name="Kallberg Y."/>
            <person name="Tangrot J."/>
            <person name="Rosling A."/>
        </authorList>
    </citation>
    <scope>NUCLEOTIDE SEQUENCE</scope>
    <source>
        <strain evidence="1">MA461A</strain>
    </source>
</reference>
<evidence type="ECO:0000313" key="1">
    <source>
        <dbReference type="EMBL" id="CAG8835396.1"/>
    </source>
</evidence>
<dbReference type="Proteomes" id="UP000789920">
    <property type="component" value="Unassembled WGS sequence"/>
</dbReference>
<keyword evidence="2" id="KW-1185">Reference proteome</keyword>
<feature type="non-terminal residue" evidence="1">
    <location>
        <position position="1"/>
    </location>
</feature>
<organism evidence="1 2">
    <name type="scientific">Racocetra persica</name>
    <dbReference type="NCBI Taxonomy" id="160502"/>
    <lineage>
        <taxon>Eukaryota</taxon>
        <taxon>Fungi</taxon>
        <taxon>Fungi incertae sedis</taxon>
        <taxon>Mucoromycota</taxon>
        <taxon>Glomeromycotina</taxon>
        <taxon>Glomeromycetes</taxon>
        <taxon>Diversisporales</taxon>
        <taxon>Gigasporaceae</taxon>
        <taxon>Racocetra</taxon>
    </lineage>
</organism>
<accession>A0ACA9SDB5</accession>
<proteinExistence type="predicted"/>
<name>A0ACA9SDB5_9GLOM</name>
<comment type="caution">
    <text evidence="1">The sequence shown here is derived from an EMBL/GenBank/DDBJ whole genome shotgun (WGS) entry which is preliminary data.</text>
</comment>
<sequence>VDDRSNIITFSYCPWCGVKLPKGLREELFNALKKEYGEEINIGEHRFREDVSPEFKSDEW</sequence>
<dbReference type="EMBL" id="CAJVQC010111789">
    <property type="protein sequence ID" value="CAG8835396.1"/>
    <property type="molecule type" value="Genomic_DNA"/>
</dbReference>